<evidence type="ECO:0000313" key="2">
    <source>
        <dbReference type="Proteomes" id="UP000236291"/>
    </source>
</evidence>
<protein>
    <submittedName>
        <fullName evidence="1">Uncharacterized protein</fullName>
    </submittedName>
</protein>
<feature type="non-terminal residue" evidence="1">
    <location>
        <position position="1"/>
    </location>
</feature>
<reference evidence="1 2" key="1">
    <citation type="journal article" date="2014" name="Am. J. Bot.">
        <title>Genome assembly and annotation for red clover (Trifolium pratense; Fabaceae).</title>
        <authorList>
            <person name="Istvanek J."/>
            <person name="Jaros M."/>
            <person name="Krenek A."/>
            <person name="Repkova J."/>
        </authorList>
    </citation>
    <scope>NUCLEOTIDE SEQUENCE [LARGE SCALE GENOMIC DNA]</scope>
    <source>
        <strain evidence="2">cv. Tatra</strain>
        <tissue evidence="1">Young leaves</tissue>
    </source>
</reference>
<reference evidence="1 2" key="2">
    <citation type="journal article" date="2017" name="Front. Plant Sci.">
        <title>Gene Classification and Mining of Molecular Markers Useful in Red Clover (Trifolium pratense) Breeding.</title>
        <authorList>
            <person name="Istvanek J."/>
            <person name="Dluhosova J."/>
            <person name="Dluhos P."/>
            <person name="Patkova L."/>
            <person name="Nedelnik J."/>
            <person name="Repkova J."/>
        </authorList>
    </citation>
    <scope>NUCLEOTIDE SEQUENCE [LARGE SCALE GENOMIC DNA]</scope>
    <source>
        <strain evidence="2">cv. Tatra</strain>
        <tissue evidence="1">Young leaves</tissue>
    </source>
</reference>
<sequence>DLKVVVEVMVDAVVEEEMRQGGEMKV</sequence>
<organism evidence="1 2">
    <name type="scientific">Trifolium pratense</name>
    <name type="common">Red clover</name>
    <dbReference type="NCBI Taxonomy" id="57577"/>
    <lineage>
        <taxon>Eukaryota</taxon>
        <taxon>Viridiplantae</taxon>
        <taxon>Streptophyta</taxon>
        <taxon>Embryophyta</taxon>
        <taxon>Tracheophyta</taxon>
        <taxon>Spermatophyta</taxon>
        <taxon>Magnoliopsida</taxon>
        <taxon>eudicotyledons</taxon>
        <taxon>Gunneridae</taxon>
        <taxon>Pentapetalae</taxon>
        <taxon>rosids</taxon>
        <taxon>fabids</taxon>
        <taxon>Fabales</taxon>
        <taxon>Fabaceae</taxon>
        <taxon>Papilionoideae</taxon>
        <taxon>50 kb inversion clade</taxon>
        <taxon>NPAAA clade</taxon>
        <taxon>Hologalegina</taxon>
        <taxon>IRL clade</taxon>
        <taxon>Trifolieae</taxon>
        <taxon>Trifolium</taxon>
    </lineage>
</organism>
<dbReference type="EMBL" id="ASHM01208749">
    <property type="protein sequence ID" value="PNX67390.1"/>
    <property type="molecule type" value="Genomic_DNA"/>
</dbReference>
<comment type="caution">
    <text evidence="1">The sequence shown here is derived from an EMBL/GenBank/DDBJ whole genome shotgun (WGS) entry which is preliminary data.</text>
</comment>
<evidence type="ECO:0000313" key="1">
    <source>
        <dbReference type="EMBL" id="PNX67390.1"/>
    </source>
</evidence>
<name>A0A2K3KM85_TRIPR</name>
<dbReference type="Proteomes" id="UP000236291">
    <property type="component" value="Unassembled WGS sequence"/>
</dbReference>
<accession>A0A2K3KM85</accession>
<dbReference type="AlphaFoldDB" id="A0A2K3KM85"/>
<gene>
    <name evidence="1" type="ORF">L195_g063494</name>
</gene>
<proteinExistence type="predicted"/>